<dbReference type="Proteomes" id="UP000617951">
    <property type="component" value="Unassembled WGS sequence"/>
</dbReference>
<dbReference type="PROSITE" id="PS50943">
    <property type="entry name" value="HTH_CROC1"/>
    <property type="match status" value="1"/>
</dbReference>
<evidence type="ECO:0000259" key="3">
    <source>
        <dbReference type="PROSITE" id="PS51782"/>
    </source>
</evidence>
<feature type="domain" description="HTH cro/C1-type" evidence="2">
    <location>
        <begin position="31"/>
        <end position="49"/>
    </location>
</feature>
<dbReference type="PANTHER" id="PTHR33734:SF22">
    <property type="entry name" value="MEMBRANE-BOUND LYTIC MUREIN TRANSGLYCOSYLASE D"/>
    <property type="match status" value="1"/>
</dbReference>
<feature type="compositionally biased region" description="Basic and acidic residues" evidence="1">
    <location>
        <begin position="1"/>
        <end position="18"/>
    </location>
</feature>
<dbReference type="InterPro" id="IPR001387">
    <property type="entry name" value="Cro/C1-type_HTH"/>
</dbReference>
<evidence type="ECO:0000259" key="2">
    <source>
        <dbReference type="PROSITE" id="PS50943"/>
    </source>
</evidence>
<dbReference type="RefSeq" id="WP_249280777.1">
    <property type="nucleotide sequence ID" value="NZ_JACRSS010000005.1"/>
</dbReference>
<reference evidence="4" key="1">
    <citation type="submission" date="2020-08" db="EMBL/GenBank/DDBJ databases">
        <title>Genome public.</title>
        <authorList>
            <person name="Liu C."/>
            <person name="Sun Q."/>
        </authorList>
    </citation>
    <scope>NUCLEOTIDE SEQUENCE</scope>
    <source>
        <strain evidence="4">NSJ-63</strain>
    </source>
</reference>
<protein>
    <submittedName>
        <fullName evidence="4">LysM peptidoglycan-binding domain-containing protein</fullName>
    </submittedName>
</protein>
<dbReference type="Pfam" id="PF01476">
    <property type="entry name" value="LysM"/>
    <property type="match status" value="3"/>
</dbReference>
<proteinExistence type="predicted"/>
<feature type="region of interest" description="Disordered" evidence="1">
    <location>
        <begin position="1"/>
        <end position="25"/>
    </location>
</feature>
<evidence type="ECO:0000313" key="4">
    <source>
        <dbReference type="EMBL" id="MBC8539169.1"/>
    </source>
</evidence>
<name>A0A926DK28_9FIRM</name>
<sequence>MDSENGRTGRPMRTENRENSCPGGDFARIGKAQSLEKLAAAYGVTPEELLEANPYLRPERMVPGQVVVIPGQEGKAWKGPVKKMEYIMKDTDTLGDILRKFDISILQLRRLNPGRDVFSLGAGDAVDVPVWPETSLEDGYYILGAGDTLAGAAQKFGTSVMELLRANPNLRPQEFCAGQRIALPRRRTYAH</sequence>
<feature type="domain" description="LysM" evidence="3">
    <location>
        <begin position="139"/>
        <end position="183"/>
    </location>
</feature>
<dbReference type="InterPro" id="IPR018392">
    <property type="entry name" value="LysM"/>
</dbReference>
<dbReference type="PANTHER" id="PTHR33734">
    <property type="entry name" value="LYSM DOMAIN-CONTAINING GPI-ANCHORED PROTEIN 2"/>
    <property type="match status" value="1"/>
</dbReference>
<keyword evidence="5" id="KW-1185">Reference proteome</keyword>
<dbReference type="EMBL" id="JACRSS010000005">
    <property type="protein sequence ID" value="MBC8539169.1"/>
    <property type="molecule type" value="Genomic_DNA"/>
</dbReference>
<evidence type="ECO:0000313" key="5">
    <source>
        <dbReference type="Proteomes" id="UP000617951"/>
    </source>
</evidence>
<dbReference type="SMART" id="SM00257">
    <property type="entry name" value="LysM"/>
    <property type="match status" value="3"/>
</dbReference>
<accession>A0A926DK28</accession>
<dbReference type="Gene3D" id="3.10.350.10">
    <property type="entry name" value="LysM domain"/>
    <property type="match status" value="3"/>
</dbReference>
<dbReference type="AlphaFoldDB" id="A0A926DK28"/>
<gene>
    <name evidence="4" type="ORF">H8693_09535</name>
</gene>
<organism evidence="4 5">
    <name type="scientific">Guopingia tenuis</name>
    <dbReference type="NCBI Taxonomy" id="2763656"/>
    <lineage>
        <taxon>Bacteria</taxon>
        <taxon>Bacillati</taxon>
        <taxon>Bacillota</taxon>
        <taxon>Clostridia</taxon>
        <taxon>Christensenellales</taxon>
        <taxon>Christensenellaceae</taxon>
        <taxon>Guopingia</taxon>
    </lineage>
</organism>
<dbReference type="CDD" id="cd00118">
    <property type="entry name" value="LysM"/>
    <property type="match status" value="3"/>
</dbReference>
<feature type="domain" description="LysM" evidence="3">
    <location>
        <begin position="84"/>
        <end position="128"/>
    </location>
</feature>
<dbReference type="SUPFAM" id="SSF54106">
    <property type="entry name" value="LysM domain"/>
    <property type="match status" value="2"/>
</dbReference>
<evidence type="ECO:0000256" key="1">
    <source>
        <dbReference type="SAM" id="MobiDB-lite"/>
    </source>
</evidence>
<comment type="caution">
    <text evidence="4">The sequence shown here is derived from an EMBL/GenBank/DDBJ whole genome shotgun (WGS) entry which is preliminary data.</text>
</comment>
<feature type="domain" description="LysM" evidence="3">
    <location>
        <begin position="25"/>
        <end position="69"/>
    </location>
</feature>
<dbReference type="InterPro" id="IPR036779">
    <property type="entry name" value="LysM_dom_sf"/>
</dbReference>
<dbReference type="PROSITE" id="PS51782">
    <property type="entry name" value="LYSM"/>
    <property type="match status" value="3"/>
</dbReference>